<sequence>MLQHLSLQQLELLYTKRKRQQKYQSAELQLTAKELQDFNGKRPEDTRLQFENEDEDQLNTHQDSINLLNEEIVDHIYQNPSKKRLMIIGMGLMQCVLILITHFMGVFLFDSEIFSFIFCTTLVIYFIKIAVSWIQSPDRGKLITKQQVCAFVLGMQLGMITTIILNLNQENKLFNILIAFIPCTIMNIMFIYFSYKYQTIL</sequence>
<feature type="transmembrane region" description="Helical" evidence="1">
    <location>
        <begin position="85"/>
        <end position="107"/>
    </location>
</feature>
<evidence type="ECO:0000313" key="3">
    <source>
        <dbReference type="Proteomes" id="UP000688137"/>
    </source>
</evidence>
<evidence type="ECO:0000256" key="1">
    <source>
        <dbReference type="SAM" id="Phobius"/>
    </source>
</evidence>
<dbReference type="OMA" id="CTIMNIM"/>
<evidence type="ECO:0000313" key="2">
    <source>
        <dbReference type="EMBL" id="CAD8050713.1"/>
    </source>
</evidence>
<protein>
    <submittedName>
        <fullName evidence="2">Uncharacterized protein</fullName>
    </submittedName>
</protein>
<feature type="transmembrane region" description="Helical" evidence="1">
    <location>
        <begin position="113"/>
        <end position="136"/>
    </location>
</feature>
<dbReference type="AlphaFoldDB" id="A0A8S1K8E4"/>
<reference evidence="2" key="1">
    <citation type="submission" date="2021-01" db="EMBL/GenBank/DDBJ databases">
        <authorList>
            <consortium name="Genoscope - CEA"/>
            <person name="William W."/>
        </authorList>
    </citation>
    <scope>NUCLEOTIDE SEQUENCE</scope>
</reference>
<dbReference type="Proteomes" id="UP000688137">
    <property type="component" value="Unassembled WGS sequence"/>
</dbReference>
<keyword evidence="1" id="KW-0812">Transmembrane</keyword>
<comment type="caution">
    <text evidence="2">The sequence shown here is derived from an EMBL/GenBank/DDBJ whole genome shotgun (WGS) entry which is preliminary data.</text>
</comment>
<keyword evidence="3" id="KW-1185">Reference proteome</keyword>
<keyword evidence="1" id="KW-0472">Membrane</keyword>
<feature type="transmembrane region" description="Helical" evidence="1">
    <location>
        <begin position="148"/>
        <end position="167"/>
    </location>
</feature>
<name>A0A8S1K8E4_PARPR</name>
<keyword evidence="1" id="KW-1133">Transmembrane helix</keyword>
<proteinExistence type="predicted"/>
<organism evidence="2 3">
    <name type="scientific">Paramecium primaurelia</name>
    <dbReference type="NCBI Taxonomy" id="5886"/>
    <lineage>
        <taxon>Eukaryota</taxon>
        <taxon>Sar</taxon>
        <taxon>Alveolata</taxon>
        <taxon>Ciliophora</taxon>
        <taxon>Intramacronucleata</taxon>
        <taxon>Oligohymenophorea</taxon>
        <taxon>Peniculida</taxon>
        <taxon>Parameciidae</taxon>
        <taxon>Paramecium</taxon>
    </lineage>
</organism>
<accession>A0A8S1K8E4</accession>
<feature type="transmembrane region" description="Helical" evidence="1">
    <location>
        <begin position="173"/>
        <end position="195"/>
    </location>
</feature>
<gene>
    <name evidence="2" type="ORF">PPRIM_AZ9-3.1.T0170195</name>
</gene>
<dbReference type="EMBL" id="CAJJDM010000012">
    <property type="protein sequence ID" value="CAD8050713.1"/>
    <property type="molecule type" value="Genomic_DNA"/>
</dbReference>